<evidence type="ECO:0000256" key="1">
    <source>
        <dbReference type="SAM" id="MobiDB-lite"/>
    </source>
</evidence>
<dbReference type="AlphaFoldDB" id="A0A183I753"/>
<protein>
    <submittedName>
        <fullName evidence="4">Crooked neck-like protein 1</fullName>
    </submittedName>
</protein>
<evidence type="ECO:0000313" key="4">
    <source>
        <dbReference type="WBParaSite" id="OFLC_0001557801-mRNA-1"/>
    </source>
</evidence>
<reference evidence="2 3" key="2">
    <citation type="submission" date="2018-11" db="EMBL/GenBank/DDBJ databases">
        <authorList>
            <consortium name="Pathogen Informatics"/>
        </authorList>
    </citation>
    <scope>NUCLEOTIDE SEQUENCE [LARGE SCALE GENOMIC DNA]</scope>
</reference>
<keyword evidence="3" id="KW-1185">Reference proteome</keyword>
<dbReference type="WBParaSite" id="OFLC_0001557801-mRNA-1">
    <property type="protein sequence ID" value="OFLC_0001557801-mRNA-1"/>
    <property type="gene ID" value="OFLC_0001557801"/>
</dbReference>
<feature type="compositionally biased region" description="Acidic residues" evidence="1">
    <location>
        <begin position="102"/>
        <end position="115"/>
    </location>
</feature>
<dbReference type="EMBL" id="UZAJ01042373">
    <property type="protein sequence ID" value="VDP22605.1"/>
    <property type="molecule type" value="Genomic_DNA"/>
</dbReference>
<evidence type="ECO:0000313" key="2">
    <source>
        <dbReference type="EMBL" id="VDP22605.1"/>
    </source>
</evidence>
<proteinExistence type="predicted"/>
<dbReference type="Proteomes" id="UP000267606">
    <property type="component" value="Unassembled WGS sequence"/>
</dbReference>
<name>A0A183I753_9BILA</name>
<sequence length="129" mass="14822">MPKKVKRRRQIQTEDGVDAGWEEYFDYIFPDEQTSKGSMKLFEAAQRWKERLTQIALPIEKDADRNVEDNDIKDEPTEREKKVREDDSDTDISTSSSSSSDSDSDSSYESEDNDSDLNSGKSSVLQKKE</sequence>
<feature type="compositionally biased region" description="Polar residues" evidence="1">
    <location>
        <begin position="120"/>
        <end position="129"/>
    </location>
</feature>
<gene>
    <name evidence="2" type="ORF">OFLC_LOCUS15565</name>
</gene>
<evidence type="ECO:0000313" key="3">
    <source>
        <dbReference type="Proteomes" id="UP000267606"/>
    </source>
</evidence>
<feature type="compositionally biased region" description="Basic and acidic residues" evidence="1">
    <location>
        <begin position="59"/>
        <end position="85"/>
    </location>
</feature>
<organism evidence="4">
    <name type="scientific">Onchocerca flexuosa</name>
    <dbReference type="NCBI Taxonomy" id="387005"/>
    <lineage>
        <taxon>Eukaryota</taxon>
        <taxon>Metazoa</taxon>
        <taxon>Ecdysozoa</taxon>
        <taxon>Nematoda</taxon>
        <taxon>Chromadorea</taxon>
        <taxon>Rhabditida</taxon>
        <taxon>Spirurina</taxon>
        <taxon>Spiruromorpha</taxon>
        <taxon>Filarioidea</taxon>
        <taxon>Onchocercidae</taxon>
        <taxon>Onchocerca</taxon>
    </lineage>
</organism>
<feature type="compositionally biased region" description="Low complexity" evidence="1">
    <location>
        <begin position="91"/>
        <end position="101"/>
    </location>
</feature>
<accession>A0A183I753</accession>
<dbReference type="STRING" id="387005.A0A183I753"/>
<reference evidence="4" key="1">
    <citation type="submission" date="2016-06" db="UniProtKB">
        <authorList>
            <consortium name="WormBaseParasite"/>
        </authorList>
    </citation>
    <scope>IDENTIFICATION</scope>
</reference>
<feature type="region of interest" description="Disordered" evidence="1">
    <location>
        <begin position="58"/>
        <end position="129"/>
    </location>
</feature>